<name>A0A7H8T0X3_STRCX</name>
<keyword evidence="2 4" id="KW-0238">DNA-binding</keyword>
<dbReference type="PANTHER" id="PTHR30055:SF238">
    <property type="entry name" value="MYCOFACTOCIN BIOSYNTHESIS TRANSCRIPTIONAL REGULATOR MFTR-RELATED"/>
    <property type="match status" value="1"/>
</dbReference>
<dbReference type="RefSeq" id="WP_176574531.1">
    <property type="nucleotide sequence ID" value="NZ_CP056041.1"/>
</dbReference>
<dbReference type="SUPFAM" id="SSF46689">
    <property type="entry name" value="Homeodomain-like"/>
    <property type="match status" value="1"/>
</dbReference>
<dbReference type="PROSITE" id="PS50977">
    <property type="entry name" value="HTH_TETR_2"/>
    <property type="match status" value="1"/>
</dbReference>
<sequence>MRAEVSAVAFRLFAEQGFEKTTVDQIAAEAGLSRATFFRYFGTKEDVVIGDLEELGRDLARRFAERPSNERPWESLRRAFDALTEFNADEPEKALSYVRMLCETPSLKARHWEKQQAWHDLLAPEVARRLGTDPASCEDPRACALVASALACKDAATEAWTACDGAVPLAVLIDRAMGALTA</sequence>
<evidence type="ECO:0000256" key="2">
    <source>
        <dbReference type="ARBA" id="ARBA00023125"/>
    </source>
</evidence>
<evidence type="ECO:0000313" key="6">
    <source>
        <dbReference type="EMBL" id="QKZ17135.1"/>
    </source>
</evidence>
<dbReference type="Gene3D" id="1.10.10.60">
    <property type="entry name" value="Homeodomain-like"/>
    <property type="match status" value="1"/>
</dbReference>
<dbReference type="PROSITE" id="PS01081">
    <property type="entry name" value="HTH_TETR_1"/>
    <property type="match status" value="1"/>
</dbReference>
<evidence type="ECO:0000256" key="4">
    <source>
        <dbReference type="PROSITE-ProRule" id="PRU00335"/>
    </source>
</evidence>
<feature type="domain" description="HTH tetR-type" evidence="5">
    <location>
        <begin position="1"/>
        <end position="59"/>
    </location>
</feature>
<dbReference type="EMBL" id="CP056041">
    <property type="protein sequence ID" value="QKZ17135.1"/>
    <property type="molecule type" value="Genomic_DNA"/>
</dbReference>
<dbReference type="GO" id="GO:0000976">
    <property type="term" value="F:transcription cis-regulatory region binding"/>
    <property type="evidence" value="ECO:0007669"/>
    <property type="project" value="TreeGrafter"/>
</dbReference>
<dbReference type="Gene3D" id="1.10.357.10">
    <property type="entry name" value="Tetracycline Repressor, domain 2"/>
    <property type="match status" value="1"/>
</dbReference>
<keyword evidence="7" id="KW-1185">Reference proteome</keyword>
<proteinExistence type="predicted"/>
<evidence type="ECO:0000256" key="3">
    <source>
        <dbReference type="ARBA" id="ARBA00023163"/>
    </source>
</evidence>
<dbReference type="Pfam" id="PF17754">
    <property type="entry name" value="TetR_C_14"/>
    <property type="match status" value="1"/>
</dbReference>
<dbReference type="PANTHER" id="PTHR30055">
    <property type="entry name" value="HTH-TYPE TRANSCRIPTIONAL REGULATOR RUTR"/>
    <property type="match status" value="1"/>
</dbReference>
<dbReference type="InterPro" id="IPR041347">
    <property type="entry name" value="MftR_C"/>
</dbReference>
<gene>
    <name evidence="6" type="ORF">HUT05_07005</name>
</gene>
<evidence type="ECO:0000256" key="1">
    <source>
        <dbReference type="ARBA" id="ARBA00023015"/>
    </source>
</evidence>
<accession>A0A7H8T0X3</accession>
<dbReference type="Proteomes" id="UP000509418">
    <property type="component" value="Chromosome"/>
</dbReference>
<keyword evidence="3" id="KW-0804">Transcription</keyword>
<dbReference type="InterPro" id="IPR023772">
    <property type="entry name" value="DNA-bd_HTH_TetR-type_CS"/>
</dbReference>
<dbReference type="Pfam" id="PF00440">
    <property type="entry name" value="TetR_N"/>
    <property type="match status" value="1"/>
</dbReference>
<dbReference type="PRINTS" id="PR00455">
    <property type="entry name" value="HTHTETR"/>
</dbReference>
<protein>
    <submittedName>
        <fullName evidence="6">TetR family transcriptional regulator</fullName>
    </submittedName>
</protein>
<dbReference type="AlphaFoldDB" id="A0A7H8T0X3"/>
<dbReference type="InterPro" id="IPR001647">
    <property type="entry name" value="HTH_TetR"/>
</dbReference>
<dbReference type="InterPro" id="IPR009057">
    <property type="entry name" value="Homeodomain-like_sf"/>
</dbReference>
<feature type="DNA-binding region" description="H-T-H motif" evidence="4">
    <location>
        <begin position="22"/>
        <end position="41"/>
    </location>
</feature>
<evidence type="ECO:0000313" key="7">
    <source>
        <dbReference type="Proteomes" id="UP000509418"/>
    </source>
</evidence>
<organism evidence="6 7">
    <name type="scientific">Streptomyces chartreusis</name>
    <dbReference type="NCBI Taxonomy" id="1969"/>
    <lineage>
        <taxon>Bacteria</taxon>
        <taxon>Bacillati</taxon>
        <taxon>Actinomycetota</taxon>
        <taxon>Actinomycetes</taxon>
        <taxon>Kitasatosporales</taxon>
        <taxon>Streptomycetaceae</taxon>
        <taxon>Streptomyces</taxon>
    </lineage>
</organism>
<evidence type="ECO:0000259" key="5">
    <source>
        <dbReference type="PROSITE" id="PS50977"/>
    </source>
</evidence>
<keyword evidence="1" id="KW-0805">Transcription regulation</keyword>
<dbReference type="GO" id="GO:0003700">
    <property type="term" value="F:DNA-binding transcription factor activity"/>
    <property type="evidence" value="ECO:0007669"/>
    <property type="project" value="TreeGrafter"/>
</dbReference>
<reference evidence="6 7" key="1">
    <citation type="submission" date="2020-06" db="EMBL/GenBank/DDBJ databases">
        <title>Genome mining for natural products.</title>
        <authorList>
            <person name="Zhang B."/>
            <person name="Shi J."/>
            <person name="Ge H."/>
        </authorList>
    </citation>
    <scope>NUCLEOTIDE SEQUENCE [LARGE SCALE GENOMIC DNA]</scope>
    <source>
        <strain evidence="6 7">NA02069</strain>
    </source>
</reference>
<dbReference type="InterPro" id="IPR050109">
    <property type="entry name" value="HTH-type_TetR-like_transc_reg"/>
</dbReference>